<protein>
    <recommendedName>
        <fullName evidence="2">DUF6377 domain-containing protein</fullName>
    </recommendedName>
</protein>
<name>A0A2S1SHX0_9FLAO</name>
<dbReference type="AlphaFoldDB" id="A0A2S1SHX0"/>
<dbReference type="KEGG" id="fpal:HYN49_08915"/>
<evidence type="ECO:0000256" key="1">
    <source>
        <dbReference type="SAM" id="Phobius"/>
    </source>
</evidence>
<dbReference type="OrthoDB" id="1044679at2"/>
<keyword evidence="4" id="KW-1185">Reference proteome</keyword>
<gene>
    <name evidence="3" type="ORF">HYN49_08915</name>
</gene>
<evidence type="ECO:0000313" key="3">
    <source>
        <dbReference type="EMBL" id="AWI26008.1"/>
    </source>
</evidence>
<dbReference type="Pfam" id="PF19904">
    <property type="entry name" value="DUF6377"/>
    <property type="match status" value="1"/>
</dbReference>
<keyword evidence="1" id="KW-1133">Transmembrane helix</keyword>
<dbReference type="Proteomes" id="UP000244937">
    <property type="component" value="Chromosome"/>
</dbReference>
<organism evidence="3 4">
    <name type="scientific">Flavobacterium pallidum</name>
    <dbReference type="NCBI Taxonomy" id="2172098"/>
    <lineage>
        <taxon>Bacteria</taxon>
        <taxon>Pseudomonadati</taxon>
        <taxon>Bacteroidota</taxon>
        <taxon>Flavobacteriia</taxon>
        <taxon>Flavobacteriales</taxon>
        <taxon>Flavobacteriaceae</taxon>
        <taxon>Flavobacterium</taxon>
    </lineage>
</organism>
<accession>A0A2S1SHX0</accession>
<evidence type="ECO:0000259" key="2">
    <source>
        <dbReference type="Pfam" id="PF19904"/>
    </source>
</evidence>
<dbReference type="Gene3D" id="1.25.40.10">
    <property type="entry name" value="Tetratricopeptide repeat domain"/>
    <property type="match status" value="1"/>
</dbReference>
<reference evidence="3 4" key="1">
    <citation type="submission" date="2018-05" db="EMBL/GenBank/DDBJ databases">
        <title>Genome sequencing of Flavobacterium sp. HYN0049.</title>
        <authorList>
            <person name="Yi H."/>
            <person name="Baek C."/>
        </authorList>
    </citation>
    <scope>NUCLEOTIDE SEQUENCE [LARGE SCALE GENOMIC DNA]</scope>
    <source>
        <strain evidence="3 4">HYN0049</strain>
    </source>
</reference>
<dbReference type="InterPro" id="IPR011990">
    <property type="entry name" value="TPR-like_helical_dom_sf"/>
</dbReference>
<keyword evidence="1" id="KW-0812">Transmembrane</keyword>
<feature type="transmembrane region" description="Helical" evidence="1">
    <location>
        <begin position="336"/>
        <end position="355"/>
    </location>
</feature>
<keyword evidence="1" id="KW-0472">Membrane</keyword>
<dbReference type="InterPro" id="IPR045957">
    <property type="entry name" value="DUF6377"/>
</dbReference>
<dbReference type="EMBL" id="CP029187">
    <property type="protein sequence ID" value="AWI26008.1"/>
    <property type="molecule type" value="Genomic_DNA"/>
</dbReference>
<proteinExistence type="predicted"/>
<sequence length="537" mass="62713">MQLKNPRLHLPVFFLFFTISVSASGIDSIMQQLDKTLLKKEYYMKKKYSKIRELKRNVGKYTLSQDNTSLYHCYMALLEEYKSFKYDSAYYYLEQAKSRAFILKNPDFIARTRIKEGFVLLSSGLFKEAIDTLNSVDVNRLKQDGKFDLYSIKARAYYDLADYNKDQRYNIHYVQLGNQNLQEALALVKPNTNKYWATESLKRMKQQDWKGAEFAFSYWINNFDLPAGYYGIATSSLGYIYSERGFTEKAIEYLALAAIADIKNATKETVALRNVANELFKLGYLEKANRYINLAMDDATFYDARHRKIEISTILPIIEKAQLNKVKDQNDRLEKIVILLTLLAIIIIVFLVIIFKQLKEKNAARKAMAASYTQLQDMNKNLGEANIIKQEYIAYFIKATSDFINKIDHIQKSTIHNIIAKKTTEVIAALKRYNVKEERENLFRQFDEVFLKLFPTYVNDFNELFPPESRTQIKKGELLNTEMRIFALFRLGIQDGNQIADFMELSVSTIYTYKTRIKSKSSFRDSFEQKIMDIKTI</sequence>
<dbReference type="SUPFAM" id="SSF48452">
    <property type="entry name" value="TPR-like"/>
    <property type="match status" value="1"/>
</dbReference>
<feature type="domain" description="DUF6377" evidence="2">
    <location>
        <begin position="261"/>
        <end position="500"/>
    </location>
</feature>
<evidence type="ECO:0000313" key="4">
    <source>
        <dbReference type="Proteomes" id="UP000244937"/>
    </source>
</evidence>